<keyword evidence="3" id="KW-0271">Exosome</keyword>
<comment type="subcellular location">
    <subcellularLocation>
        <location evidence="1">Nucleus</location>
        <location evidence="1">Nucleolus</location>
    </subcellularLocation>
</comment>
<feature type="domain" description="Exosome complex component N-terminal" evidence="5">
    <location>
        <begin position="34"/>
        <end position="68"/>
    </location>
</feature>
<dbReference type="Pfam" id="PF14382">
    <property type="entry name" value="ECR1_N"/>
    <property type="match status" value="1"/>
</dbReference>
<gene>
    <name evidence="6" type="ORF">PYX00_007673</name>
</gene>
<evidence type="ECO:0000259" key="5">
    <source>
        <dbReference type="Pfam" id="PF14382"/>
    </source>
</evidence>
<dbReference type="PANTHER" id="PTHR12686:SF8">
    <property type="entry name" value="EXOSOME COMPLEX COMPONENT CSL4"/>
    <property type="match status" value="1"/>
</dbReference>
<dbReference type="Pfam" id="PF10447">
    <property type="entry name" value="EXOSC1"/>
    <property type="match status" value="1"/>
</dbReference>
<dbReference type="SUPFAM" id="SSF110324">
    <property type="entry name" value="Ribosomal L27 protein-like"/>
    <property type="match status" value="1"/>
</dbReference>
<evidence type="ECO:0000256" key="1">
    <source>
        <dbReference type="ARBA" id="ARBA00004604"/>
    </source>
</evidence>
<dbReference type="EMBL" id="JARGDH010000004">
    <property type="protein sequence ID" value="KAL0270185.1"/>
    <property type="molecule type" value="Genomic_DNA"/>
</dbReference>
<dbReference type="InterPro" id="IPR019495">
    <property type="entry name" value="EXOSC1_C"/>
</dbReference>
<proteinExistence type="predicted"/>
<organism evidence="6">
    <name type="scientific">Menopon gallinae</name>
    <name type="common">poultry shaft louse</name>
    <dbReference type="NCBI Taxonomy" id="328185"/>
    <lineage>
        <taxon>Eukaryota</taxon>
        <taxon>Metazoa</taxon>
        <taxon>Ecdysozoa</taxon>
        <taxon>Arthropoda</taxon>
        <taxon>Hexapoda</taxon>
        <taxon>Insecta</taxon>
        <taxon>Pterygota</taxon>
        <taxon>Neoptera</taxon>
        <taxon>Paraneoptera</taxon>
        <taxon>Psocodea</taxon>
        <taxon>Troctomorpha</taxon>
        <taxon>Phthiraptera</taxon>
        <taxon>Amblycera</taxon>
        <taxon>Menoponidae</taxon>
        <taxon>Menopon</taxon>
    </lineage>
</organism>
<name>A0AAW2HJS0_9NEOP</name>
<evidence type="ECO:0000256" key="3">
    <source>
        <dbReference type="ARBA" id="ARBA00022835"/>
    </source>
</evidence>
<feature type="domain" description="Exosome complex component CSL4 C-terminal" evidence="4">
    <location>
        <begin position="118"/>
        <end position="156"/>
    </location>
</feature>
<dbReference type="GO" id="GO:0005737">
    <property type="term" value="C:cytoplasm"/>
    <property type="evidence" value="ECO:0007669"/>
    <property type="project" value="TreeGrafter"/>
</dbReference>
<dbReference type="GO" id="GO:0000176">
    <property type="term" value="C:nuclear exosome (RNase complex)"/>
    <property type="evidence" value="ECO:0007669"/>
    <property type="project" value="TreeGrafter"/>
</dbReference>
<comment type="caution">
    <text evidence="6">The sequence shown here is derived from an EMBL/GenBank/DDBJ whole genome shotgun (WGS) entry which is preliminary data.</text>
</comment>
<dbReference type="AlphaFoldDB" id="A0AAW2HJS0"/>
<dbReference type="GO" id="GO:0003723">
    <property type="term" value="F:RNA binding"/>
    <property type="evidence" value="ECO:0007669"/>
    <property type="project" value="InterPro"/>
</dbReference>
<dbReference type="PANTHER" id="PTHR12686">
    <property type="entry name" value="3'-5' EXORIBONUCLEASE CSL4-RELATED"/>
    <property type="match status" value="1"/>
</dbReference>
<dbReference type="InterPro" id="IPR012340">
    <property type="entry name" value="NA-bd_OB-fold"/>
</dbReference>
<protein>
    <recommendedName>
        <fullName evidence="7">Exosome complex component CSL4</fullName>
    </recommendedName>
</protein>
<sequence>MSNPTDCICVPGLLTVSYTIDSHVQNYIDTCISGQRICLVDKTHISGPGTFERNGYIYATLAGIVDIVKKDNVSLVTVHSFNNQSIVPAPGDIVTAKVMTVTNRFSKCEIKCVGDFQLTRTYKGILRKEDVRAADKDRTEMYKCFRPGDIILARVLPMTEPHWYHLSTAENELGVVNAYSQAGVALIPISWTEMQCPKTYVKESRKVAKILPEST</sequence>
<accession>A0AAW2HJS0</accession>
<evidence type="ECO:0000313" key="6">
    <source>
        <dbReference type="EMBL" id="KAL0270185.1"/>
    </source>
</evidence>
<dbReference type="Gene3D" id="2.40.50.140">
    <property type="entry name" value="Nucleic acid-binding proteins"/>
    <property type="match status" value="1"/>
</dbReference>
<reference evidence="6" key="1">
    <citation type="journal article" date="2024" name="Gigascience">
        <title>Chromosome-level genome of the poultry shaft louse Menopon gallinae provides insight into the host-switching and adaptive evolution of parasitic lice.</title>
        <authorList>
            <person name="Xu Y."/>
            <person name="Ma L."/>
            <person name="Liu S."/>
            <person name="Liang Y."/>
            <person name="Liu Q."/>
            <person name="He Z."/>
            <person name="Tian L."/>
            <person name="Duan Y."/>
            <person name="Cai W."/>
            <person name="Li H."/>
            <person name="Song F."/>
        </authorList>
    </citation>
    <scope>NUCLEOTIDE SEQUENCE</scope>
    <source>
        <strain evidence="6">Cailab_2023a</strain>
    </source>
</reference>
<dbReference type="SUPFAM" id="SSF50249">
    <property type="entry name" value="Nucleic acid-binding proteins"/>
    <property type="match status" value="1"/>
</dbReference>
<evidence type="ECO:0008006" key="7">
    <source>
        <dbReference type="Google" id="ProtNLM"/>
    </source>
</evidence>
<evidence type="ECO:0000259" key="4">
    <source>
        <dbReference type="Pfam" id="PF10447"/>
    </source>
</evidence>
<dbReference type="FunFam" id="2.40.50.140:FF:000198">
    <property type="entry name" value="Exosome complex component CSL4"/>
    <property type="match status" value="1"/>
</dbReference>
<dbReference type="InterPro" id="IPR025721">
    <property type="entry name" value="Exosome_cplx_N_dom"/>
</dbReference>
<keyword evidence="2" id="KW-0963">Cytoplasm</keyword>
<dbReference type="InterPro" id="IPR039771">
    <property type="entry name" value="Csl4"/>
</dbReference>
<dbReference type="GO" id="GO:0005730">
    <property type="term" value="C:nucleolus"/>
    <property type="evidence" value="ECO:0007669"/>
    <property type="project" value="UniProtKB-SubCell"/>
</dbReference>
<evidence type="ECO:0000256" key="2">
    <source>
        <dbReference type="ARBA" id="ARBA00022490"/>
    </source>
</evidence>
<dbReference type="Gene3D" id="2.40.50.100">
    <property type="match status" value="1"/>
</dbReference>
<dbReference type="GO" id="GO:0006396">
    <property type="term" value="P:RNA processing"/>
    <property type="evidence" value="ECO:0007669"/>
    <property type="project" value="InterPro"/>
</dbReference>